<dbReference type="AlphaFoldDB" id="A0A5C2RNK7"/>
<evidence type="ECO:0008006" key="3">
    <source>
        <dbReference type="Google" id="ProtNLM"/>
    </source>
</evidence>
<keyword evidence="2" id="KW-1185">Reference proteome</keyword>
<protein>
    <recommendedName>
        <fullName evidence="3">HAT C-terminal dimerisation domain-containing protein</fullName>
    </recommendedName>
</protein>
<name>A0A5C2RNK7_9APHY</name>
<reference evidence="1" key="1">
    <citation type="journal article" date="2018" name="Genome Biol. Evol.">
        <title>Genomics and development of Lentinus tigrinus, a white-rot wood-decaying mushroom with dimorphic fruiting bodies.</title>
        <authorList>
            <person name="Wu B."/>
            <person name="Xu Z."/>
            <person name="Knudson A."/>
            <person name="Carlson A."/>
            <person name="Chen N."/>
            <person name="Kovaka S."/>
            <person name="LaButti K."/>
            <person name="Lipzen A."/>
            <person name="Pennachio C."/>
            <person name="Riley R."/>
            <person name="Schakwitz W."/>
            <person name="Umezawa K."/>
            <person name="Ohm R.A."/>
            <person name="Grigoriev I.V."/>
            <person name="Nagy L.G."/>
            <person name="Gibbons J."/>
            <person name="Hibbett D."/>
        </authorList>
    </citation>
    <scope>NUCLEOTIDE SEQUENCE [LARGE SCALE GENOMIC DNA]</scope>
    <source>
        <strain evidence="1">ALCF2SS1-6</strain>
    </source>
</reference>
<dbReference type="EMBL" id="ML122344">
    <property type="protein sequence ID" value="RPD52700.1"/>
    <property type="molecule type" value="Genomic_DNA"/>
</dbReference>
<proteinExistence type="predicted"/>
<accession>A0A5C2RNK7</accession>
<dbReference type="OrthoDB" id="1715602at2759"/>
<evidence type="ECO:0000313" key="1">
    <source>
        <dbReference type="EMBL" id="RPD52700.1"/>
    </source>
</evidence>
<organism evidence="1 2">
    <name type="scientific">Lentinus tigrinus ALCF2SS1-6</name>
    <dbReference type="NCBI Taxonomy" id="1328759"/>
    <lineage>
        <taxon>Eukaryota</taxon>
        <taxon>Fungi</taxon>
        <taxon>Dikarya</taxon>
        <taxon>Basidiomycota</taxon>
        <taxon>Agaricomycotina</taxon>
        <taxon>Agaricomycetes</taxon>
        <taxon>Polyporales</taxon>
        <taxon>Polyporaceae</taxon>
        <taxon>Lentinus</taxon>
    </lineage>
</organism>
<gene>
    <name evidence="1" type="ORF">L227DRAFT_514406</name>
</gene>
<evidence type="ECO:0000313" key="2">
    <source>
        <dbReference type="Proteomes" id="UP000313359"/>
    </source>
</evidence>
<dbReference type="Proteomes" id="UP000313359">
    <property type="component" value="Unassembled WGS sequence"/>
</dbReference>
<sequence length="130" mass="14545">MCYYCSANSPGLIVLHPRYKSAYFKRQKWPQSWIDTAISLLREEWQWYKPAPKPTAASGGASGEVRCSSLYHEHSSSGIDALEEYLISPPLPSVTNPILHWHSLDGEHNPLARMALDILSTPGKLLLPSI</sequence>